<comment type="caution">
    <text evidence="2">The sequence shown here is derived from an EMBL/GenBank/DDBJ whole genome shotgun (WGS) entry which is preliminary data.</text>
</comment>
<dbReference type="Proteomes" id="UP000241769">
    <property type="component" value="Unassembled WGS sequence"/>
</dbReference>
<dbReference type="CDD" id="cd00158">
    <property type="entry name" value="RHOD"/>
    <property type="match status" value="1"/>
</dbReference>
<proteinExistence type="predicted"/>
<feature type="domain" description="Rhodanese" evidence="1">
    <location>
        <begin position="58"/>
        <end position="150"/>
    </location>
</feature>
<dbReference type="InterPro" id="IPR050229">
    <property type="entry name" value="GlpE_sulfurtransferase"/>
</dbReference>
<dbReference type="InParanoid" id="A0A2P6NJZ2"/>
<accession>A0A2P6NJZ2</accession>
<dbReference type="SMART" id="SM00450">
    <property type="entry name" value="RHOD"/>
    <property type="match status" value="1"/>
</dbReference>
<sequence length="150" mass="17053">MQRTTGLFRQIQTGGFKVNRSPITFPVKANLNLVRWNSGEIKKVSFATPQNVIHHLRTGVEVYILDVRPAEDYKTKRVSGALCFPLETLETRAAKLVERDRVIYIHCDKVESAMVSMQAAQILKAQGFQKVEVLNANYDDLKAAGFMYYE</sequence>
<dbReference type="Pfam" id="PF00581">
    <property type="entry name" value="Rhodanese"/>
    <property type="match status" value="1"/>
</dbReference>
<dbReference type="PANTHER" id="PTHR43031:SF1">
    <property type="entry name" value="PYRIDINE NUCLEOTIDE-DISULPHIDE OXIDOREDUCTASE"/>
    <property type="match status" value="1"/>
</dbReference>
<keyword evidence="3" id="KW-1185">Reference proteome</keyword>
<evidence type="ECO:0000259" key="1">
    <source>
        <dbReference type="PROSITE" id="PS50206"/>
    </source>
</evidence>
<evidence type="ECO:0000313" key="3">
    <source>
        <dbReference type="Proteomes" id="UP000241769"/>
    </source>
</evidence>
<dbReference type="AlphaFoldDB" id="A0A2P6NJZ2"/>
<dbReference type="EMBL" id="MDYQ01000066">
    <property type="protein sequence ID" value="PRP84271.1"/>
    <property type="molecule type" value="Genomic_DNA"/>
</dbReference>
<dbReference type="Gene3D" id="3.40.250.10">
    <property type="entry name" value="Rhodanese-like domain"/>
    <property type="match status" value="1"/>
</dbReference>
<gene>
    <name evidence="2" type="ORF">PROFUN_08291</name>
</gene>
<dbReference type="InterPro" id="IPR001763">
    <property type="entry name" value="Rhodanese-like_dom"/>
</dbReference>
<reference evidence="2 3" key="1">
    <citation type="journal article" date="2018" name="Genome Biol. Evol.">
        <title>Multiple Roots of Fruiting Body Formation in Amoebozoa.</title>
        <authorList>
            <person name="Hillmann F."/>
            <person name="Forbes G."/>
            <person name="Novohradska S."/>
            <person name="Ferling I."/>
            <person name="Riege K."/>
            <person name="Groth M."/>
            <person name="Westermann M."/>
            <person name="Marz M."/>
            <person name="Spaller T."/>
            <person name="Winckler T."/>
            <person name="Schaap P."/>
            <person name="Glockner G."/>
        </authorList>
    </citation>
    <scope>NUCLEOTIDE SEQUENCE [LARGE SCALE GENOMIC DNA]</scope>
    <source>
        <strain evidence="2 3">Jena</strain>
    </source>
</reference>
<name>A0A2P6NJZ2_9EUKA</name>
<dbReference type="PROSITE" id="PS50206">
    <property type="entry name" value="RHODANESE_3"/>
    <property type="match status" value="1"/>
</dbReference>
<organism evidence="2 3">
    <name type="scientific">Planoprotostelium fungivorum</name>
    <dbReference type="NCBI Taxonomy" id="1890364"/>
    <lineage>
        <taxon>Eukaryota</taxon>
        <taxon>Amoebozoa</taxon>
        <taxon>Evosea</taxon>
        <taxon>Variosea</taxon>
        <taxon>Cavosteliida</taxon>
        <taxon>Cavosteliaceae</taxon>
        <taxon>Planoprotostelium</taxon>
    </lineage>
</organism>
<dbReference type="InterPro" id="IPR036873">
    <property type="entry name" value="Rhodanese-like_dom_sf"/>
</dbReference>
<dbReference type="PANTHER" id="PTHR43031">
    <property type="entry name" value="FAD-DEPENDENT OXIDOREDUCTASE"/>
    <property type="match status" value="1"/>
</dbReference>
<evidence type="ECO:0000313" key="2">
    <source>
        <dbReference type="EMBL" id="PRP84271.1"/>
    </source>
</evidence>
<dbReference type="SUPFAM" id="SSF52821">
    <property type="entry name" value="Rhodanese/Cell cycle control phosphatase"/>
    <property type="match status" value="1"/>
</dbReference>
<protein>
    <submittedName>
        <fullName evidence="2">Transcriptional regulator</fullName>
    </submittedName>
</protein>